<keyword evidence="3" id="KW-1185">Reference proteome</keyword>
<dbReference type="EMBL" id="FZQP02002647">
    <property type="protein sequence ID" value="VVC96277.1"/>
    <property type="molecule type" value="Genomic_DNA"/>
</dbReference>
<sequence>MRPEHQLKSIRYTTIPNKRTQNRKYLKSTRVPTTEYITIRKNNVKHFTEKYLSFDELLRLRKVSADIYGARRAGENTTATTASADTKAQENTTEYTANTPFKRLKHCSRKLTCTWTAASLTNDPNKNRGSRTPPGYVEGCTRTSTCTRDDMNRNKMASTTDPSIEVESDSGGDDDDYCEKRALDIQRRNANIDIHDKTSLSLRDQEHSSSIIKPLDAINGNDKYACECDDSIRKKRELNEDDELVTKKCHKKRSKLSYVSRKKQFVNSQNFTIEKVQTSKNTTSGTDQYEIPYQMSCQEVGLLIFETTNIGAAVAHAPAHTKLTINFAATLPKRGFNGLITAKYLSIDIANNNED</sequence>
<dbReference type="AlphaFoldDB" id="A0A5E4QFL6"/>
<feature type="region of interest" description="Disordered" evidence="1">
    <location>
        <begin position="120"/>
        <end position="175"/>
    </location>
</feature>
<proteinExistence type="predicted"/>
<accession>A0A5E4QFL6</accession>
<organism evidence="2 3">
    <name type="scientific">Leptidea sinapis</name>
    <dbReference type="NCBI Taxonomy" id="189913"/>
    <lineage>
        <taxon>Eukaryota</taxon>
        <taxon>Metazoa</taxon>
        <taxon>Ecdysozoa</taxon>
        <taxon>Arthropoda</taxon>
        <taxon>Hexapoda</taxon>
        <taxon>Insecta</taxon>
        <taxon>Pterygota</taxon>
        <taxon>Neoptera</taxon>
        <taxon>Endopterygota</taxon>
        <taxon>Lepidoptera</taxon>
        <taxon>Glossata</taxon>
        <taxon>Ditrysia</taxon>
        <taxon>Papilionoidea</taxon>
        <taxon>Pieridae</taxon>
        <taxon>Dismorphiinae</taxon>
        <taxon>Leptidea</taxon>
    </lineage>
</organism>
<feature type="compositionally biased region" description="Acidic residues" evidence="1">
    <location>
        <begin position="164"/>
        <end position="175"/>
    </location>
</feature>
<evidence type="ECO:0000313" key="3">
    <source>
        <dbReference type="Proteomes" id="UP000324832"/>
    </source>
</evidence>
<evidence type="ECO:0000256" key="1">
    <source>
        <dbReference type="SAM" id="MobiDB-lite"/>
    </source>
</evidence>
<protein>
    <submittedName>
        <fullName evidence="2">Uncharacterized protein</fullName>
    </submittedName>
</protein>
<name>A0A5E4QFL6_9NEOP</name>
<gene>
    <name evidence="2" type="ORF">LSINAPIS_LOCUS7816</name>
</gene>
<evidence type="ECO:0000313" key="2">
    <source>
        <dbReference type="EMBL" id="VVC96277.1"/>
    </source>
</evidence>
<reference evidence="2 3" key="1">
    <citation type="submission" date="2017-07" db="EMBL/GenBank/DDBJ databases">
        <authorList>
            <person name="Talla V."/>
            <person name="Backstrom N."/>
        </authorList>
    </citation>
    <scope>NUCLEOTIDE SEQUENCE [LARGE SCALE GENOMIC DNA]</scope>
</reference>
<dbReference type="Proteomes" id="UP000324832">
    <property type="component" value="Unassembled WGS sequence"/>
</dbReference>